<evidence type="ECO:0000313" key="1">
    <source>
        <dbReference type="EMBL" id="OPH51907.1"/>
    </source>
</evidence>
<protein>
    <submittedName>
        <fullName evidence="1">Uncharacterized protein</fullName>
    </submittedName>
</protein>
<keyword evidence="2" id="KW-1185">Reference proteome</keyword>
<comment type="caution">
    <text evidence="1">The sequence shown here is derived from an EMBL/GenBank/DDBJ whole genome shotgun (WGS) entry which is preliminary data.</text>
</comment>
<gene>
    <name evidence="1" type="ORF">BC351_34410</name>
</gene>
<name>A0A1V4HE26_9BACL</name>
<sequence>MKAFLVVLISVFGLIAAVFIAVLWDYIYYPIIGFKAEHAAVVYMKSEDFVIENVAYSKQFGEDKGKYLVTAHPATRPQLKFYVSVSQGFKVDEPSFKESKWRYDTIKEYAPLISQLSSGFDCYAVNINIPNELLEKYSAETQYKDIRKLHEHATEEYLFMGMAVDLDFTEQGALEYGYLVTEFMKQRALKDASMEIIFYPKSFIESLGNDIRKNDVFIMRSDNMHSKFYREALPFKIQFDTRTGKTKTTLDMIKSPEDMKPFLTKK</sequence>
<dbReference type="RefSeq" id="WP_079416870.1">
    <property type="nucleotide sequence ID" value="NZ_MBTG01000029.1"/>
</dbReference>
<proteinExistence type="predicted"/>
<reference evidence="2" key="1">
    <citation type="submission" date="2016-07" db="EMBL/GenBank/DDBJ databases">
        <authorList>
            <person name="Florea S."/>
            <person name="Webb J.S."/>
            <person name="Jaromczyk J."/>
            <person name="Schardl C.L."/>
        </authorList>
    </citation>
    <scope>NUCLEOTIDE SEQUENCE [LARGE SCALE GENOMIC DNA]</scope>
    <source>
        <strain evidence="2">CY1</strain>
    </source>
</reference>
<evidence type="ECO:0000313" key="2">
    <source>
        <dbReference type="Proteomes" id="UP000190626"/>
    </source>
</evidence>
<dbReference type="Proteomes" id="UP000190626">
    <property type="component" value="Unassembled WGS sequence"/>
</dbReference>
<dbReference type="EMBL" id="MBTG01000029">
    <property type="protein sequence ID" value="OPH51907.1"/>
    <property type="molecule type" value="Genomic_DNA"/>
</dbReference>
<dbReference type="AlphaFoldDB" id="A0A1V4HE26"/>
<dbReference type="OrthoDB" id="2859352at2"/>
<accession>A0A1V4HE26</accession>
<dbReference type="STRING" id="1469647.BC351_34410"/>
<organism evidence="1 2">
    <name type="scientific">Paenibacillus ferrarius</name>
    <dbReference type="NCBI Taxonomy" id="1469647"/>
    <lineage>
        <taxon>Bacteria</taxon>
        <taxon>Bacillati</taxon>
        <taxon>Bacillota</taxon>
        <taxon>Bacilli</taxon>
        <taxon>Bacillales</taxon>
        <taxon>Paenibacillaceae</taxon>
        <taxon>Paenibacillus</taxon>
    </lineage>
</organism>